<dbReference type="GO" id="GO:0006952">
    <property type="term" value="P:defense response"/>
    <property type="evidence" value="ECO:0000318"/>
    <property type="project" value="GO_Central"/>
</dbReference>
<accession>A0A1B6Q825</accession>
<proteinExistence type="predicted"/>
<dbReference type="Pfam" id="PF00304">
    <property type="entry name" value="Gamma-thionin"/>
    <property type="match status" value="1"/>
</dbReference>
<dbReference type="Gene3D" id="3.30.30.10">
    <property type="entry name" value="Knottin, scorpion toxin-like"/>
    <property type="match status" value="1"/>
</dbReference>
<dbReference type="EMBL" id="CM000762">
    <property type="protein sequence ID" value="KXG34060.1"/>
    <property type="molecule type" value="Genomic_DNA"/>
</dbReference>
<dbReference type="Gramene" id="KXG34060">
    <property type="protein sequence ID" value="KXG34060"/>
    <property type="gene ID" value="SORBI_3003G415300"/>
</dbReference>
<dbReference type="InterPro" id="IPR003614">
    <property type="entry name" value="Knottins"/>
</dbReference>
<feature type="chain" id="PRO_5008589512" description="Knottins-like domain-containing protein" evidence="1">
    <location>
        <begin position="27"/>
        <end position="101"/>
    </location>
</feature>
<feature type="domain" description="Knottins-like" evidence="2">
    <location>
        <begin position="28"/>
        <end position="80"/>
    </location>
</feature>
<gene>
    <name evidence="3" type="ORF">SORBI_3003G415300</name>
</gene>
<reference evidence="3 4" key="1">
    <citation type="journal article" date="2009" name="Nature">
        <title>The Sorghum bicolor genome and the diversification of grasses.</title>
        <authorList>
            <person name="Paterson A.H."/>
            <person name="Bowers J.E."/>
            <person name="Bruggmann R."/>
            <person name="Dubchak I."/>
            <person name="Grimwood J."/>
            <person name="Gundlach H."/>
            <person name="Haberer G."/>
            <person name="Hellsten U."/>
            <person name="Mitros T."/>
            <person name="Poliakov A."/>
            <person name="Schmutz J."/>
            <person name="Spannagl M."/>
            <person name="Tang H."/>
            <person name="Wang X."/>
            <person name="Wicker T."/>
            <person name="Bharti A.K."/>
            <person name="Chapman J."/>
            <person name="Feltus F.A."/>
            <person name="Gowik U."/>
            <person name="Grigoriev I.V."/>
            <person name="Lyons E."/>
            <person name="Maher C.A."/>
            <person name="Martis M."/>
            <person name="Narechania A."/>
            <person name="Otillar R.P."/>
            <person name="Penning B.W."/>
            <person name="Salamov A.A."/>
            <person name="Wang Y."/>
            <person name="Zhang L."/>
            <person name="Carpita N.C."/>
            <person name="Freeling M."/>
            <person name="Gingle A.R."/>
            <person name="Hash C.T."/>
            <person name="Keller B."/>
            <person name="Klein P."/>
            <person name="Kresovich S."/>
            <person name="McCann M.C."/>
            <person name="Ming R."/>
            <person name="Peterson D.G."/>
            <person name="Mehboob-ur-Rahman"/>
            <person name="Ware D."/>
            <person name="Westhoff P."/>
            <person name="Mayer K.F."/>
            <person name="Messing J."/>
            <person name="Rokhsar D.S."/>
        </authorList>
    </citation>
    <scope>NUCLEOTIDE SEQUENCE [LARGE SCALE GENOMIC DNA]</scope>
    <source>
        <strain evidence="4">cv. BTx623</strain>
    </source>
</reference>
<dbReference type="SUPFAM" id="SSF57095">
    <property type="entry name" value="Scorpion toxin-like"/>
    <property type="match status" value="1"/>
</dbReference>
<dbReference type="Proteomes" id="UP000000768">
    <property type="component" value="Chromosome 3"/>
</dbReference>
<keyword evidence="4" id="KW-1185">Reference proteome</keyword>
<organism evidence="3 4">
    <name type="scientific">Sorghum bicolor</name>
    <name type="common">Sorghum</name>
    <name type="synonym">Sorghum vulgare</name>
    <dbReference type="NCBI Taxonomy" id="4558"/>
    <lineage>
        <taxon>Eukaryota</taxon>
        <taxon>Viridiplantae</taxon>
        <taxon>Streptophyta</taxon>
        <taxon>Embryophyta</taxon>
        <taxon>Tracheophyta</taxon>
        <taxon>Spermatophyta</taxon>
        <taxon>Magnoliopsida</taxon>
        <taxon>Liliopsida</taxon>
        <taxon>Poales</taxon>
        <taxon>Poaceae</taxon>
        <taxon>PACMAD clade</taxon>
        <taxon>Panicoideae</taxon>
        <taxon>Andropogonodae</taxon>
        <taxon>Andropogoneae</taxon>
        <taxon>Sorghinae</taxon>
        <taxon>Sorghum</taxon>
    </lineage>
</organism>
<evidence type="ECO:0000259" key="2">
    <source>
        <dbReference type="Pfam" id="PF00304"/>
    </source>
</evidence>
<protein>
    <recommendedName>
        <fullName evidence="2">Knottins-like domain-containing protein</fullName>
    </recommendedName>
</protein>
<dbReference type="AlphaFoldDB" id="A0A1B6Q825"/>
<feature type="signal peptide" evidence="1">
    <location>
        <begin position="1"/>
        <end position="26"/>
    </location>
</feature>
<evidence type="ECO:0000313" key="3">
    <source>
        <dbReference type="EMBL" id="KXG34060.1"/>
    </source>
</evidence>
<dbReference type="OMA" id="ADSCIHD"/>
<dbReference type="InParanoid" id="A0A1B6Q825"/>
<sequence>MASNKKVVVLGVFTLALLLLAHCAEAHLCTTRNVYYHGPCMSNKNCADSCIHDDVGSGGYCSSTWKRGPFGRICKCTFECWEENKASTSKGLDTPRAEVSN</sequence>
<evidence type="ECO:0000313" key="4">
    <source>
        <dbReference type="Proteomes" id="UP000000768"/>
    </source>
</evidence>
<evidence type="ECO:0000256" key="1">
    <source>
        <dbReference type="SAM" id="SignalP"/>
    </source>
</evidence>
<keyword evidence="1" id="KW-0732">Signal</keyword>
<reference evidence="4" key="2">
    <citation type="journal article" date="2018" name="Plant J.">
        <title>The Sorghum bicolor reference genome: improved assembly, gene annotations, a transcriptome atlas, and signatures of genome organization.</title>
        <authorList>
            <person name="McCormick R.F."/>
            <person name="Truong S.K."/>
            <person name="Sreedasyam A."/>
            <person name="Jenkins J."/>
            <person name="Shu S."/>
            <person name="Sims D."/>
            <person name="Kennedy M."/>
            <person name="Amirebrahimi M."/>
            <person name="Weers B.D."/>
            <person name="McKinley B."/>
            <person name="Mattison A."/>
            <person name="Morishige D.T."/>
            <person name="Grimwood J."/>
            <person name="Schmutz J."/>
            <person name="Mullet J.E."/>
        </authorList>
    </citation>
    <scope>NUCLEOTIDE SEQUENCE [LARGE SCALE GENOMIC DNA]</scope>
    <source>
        <strain evidence="4">cv. BTx623</strain>
    </source>
</reference>
<name>A0A1B6Q825_SORBI</name>
<dbReference type="InterPro" id="IPR036574">
    <property type="entry name" value="Scorpion_toxin-like_sf"/>
</dbReference>